<comment type="caution">
    <text evidence="1">The sequence shown here is derived from an EMBL/GenBank/DDBJ whole genome shotgun (WGS) entry which is preliminary data.</text>
</comment>
<organism evidence="1 2">
    <name type="scientific">Dentiscutata erythropus</name>
    <dbReference type="NCBI Taxonomy" id="1348616"/>
    <lineage>
        <taxon>Eukaryota</taxon>
        <taxon>Fungi</taxon>
        <taxon>Fungi incertae sedis</taxon>
        <taxon>Mucoromycota</taxon>
        <taxon>Glomeromycotina</taxon>
        <taxon>Glomeromycetes</taxon>
        <taxon>Diversisporales</taxon>
        <taxon>Gigasporaceae</taxon>
        <taxon>Dentiscutata</taxon>
    </lineage>
</organism>
<dbReference type="Proteomes" id="UP000789405">
    <property type="component" value="Unassembled WGS sequence"/>
</dbReference>
<sequence>IKFFIINPHPNEANNNAVIIKLVSSLWKNLGGEFYNWWDHTNLTRIRFD</sequence>
<protein>
    <submittedName>
        <fullName evidence="1">18571_t:CDS:1</fullName>
    </submittedName>
</protein>
<proteinExistence type="predicted"/>
<reference evidence="1" key="1">
    <citation type="submission" date="2021-06" db="EMBL/GenBank/DDBJ databases">
        <authorList>
            <person name="Kallberg Y."/>
            <person name="Tangrot J."/>
            <person name="Rosling A."/>
        </authorList>
    </citation>
    <scope>NUCLEOTIDE SEQUENCE</scope>
    <source>
        <strain evidence="1">MA453B</strain>
    </source>
</reference>
<feature type="non-terminal residue" evidence="1">
    <location>
        <position position="1"/>
    </location>
</feature>
<dbReference type="EMBL" id="CAJVPY010010306">
    <property type="protein sequence ID" value="CAG8717606.1"/>
    <property type="molecule type" value="Genomic_DNA"/>
</dbReference>
<name>A0A9N9I1U8_9GLOM</name>
<keyword evidence="2" id="KW-1185">Reference proteome</keyword>
<gene>
    <name evidence="1" type="ORF">DERYTH_LOCUS14062</name>
</gene>
<dbReference type="AlphaFoldDB" id="A0A9N9I1U8"/>
<accession>A0A9N9I1U8</accession>
<evidence type="ECO:0000313" key="1">
    <source>
        <dbReference type="EMBL" id="CAG8717606.1"/>
    </source>
</evidence>
<evidence type="ECO:0000313" key="2">
    <source>
        <dbReference type="Proteomes" id="UP000789405"/>
    </source>
</evidence>